<reference evidence="7" key="2">
    <citation type="submission" date="2020-09" db="EMBL/GenBank/DDBJ databases">
        <authorList>
            <person name="Sun Q."/>
            <person name="Kim S."/>
        </authorList>
    </citation>
    <scope>NUCLEOTIDE SEQUENCE</scope>
    <source>
        <strain evidence="7">KCTC 12870</strain>
    </source>
</reference>
<dbReference type="InterPro" id="IPR001694">
    <property type="entry name" value="NADH_UbQ_OxRdtase_su1/FPO"/>
</dbReference>
<keyword evidence="5" id="KW-1003">Cell membrane</keyword>
<keyword evidence="4 5" id="KW-0472">Membrane</keyword>
<comment type="caution">
    <text evidence="7">The sequence shown here is derived from an EMBL/GenBank/DDBJ whole genome shotgun (WGS) entry which is preliminary data.</text>
</comment>
<dbReference type="GO" id="GO:0009060">
    <property type="term" value="P:aerobic respiration"/>
    <property type="evidence" value="ECO:0007669"/>
    <property type="project" value="TreeGrafter"/>
</dbReference>
<dbReference type="GO" id="GO:0005886">
    <property type="term" value="C:plasma membrane"/>
    <property type="evidence" value="ECO:0007669"/>
    <property type="project" value="UniProtKB-SubCell"/>
</dbReference>
<dbReference type="Proteomes" id="UP000642829">
    <property type="component" value="Unassembled WGS sequence"/>
</dbReference>
<keyword evidence="5 6" id="KW-0520">NAD</keyword>
<keyword evidence="8" id="KW-1185">Reference proteome</keyword>
<accession>A0A8J3DIN9</accession>
<evidence type="ECO:0000256" key="1">
    <source>
        <dbReference type="ARBA" id="ARBA00004141"/>
    </source>
</evidence>
<organism evidence="7 8">
    <name type="scientific">Cerasicoccus arenae</name>
    <dbReference type="NCBI Taxonomy" id="424488"/>
    <lineage>
        <taxon>Bacteria</taxon>
        <taxon>Pseudomonadati</taxon>
        <taxon>Verrucomicrobiota</taxon>
        <taxon>Opitutia</taxon>
        <taxon>Puniceicoccales</taxon>
        <taxon>Cerasicoccaceae</taxon>
        <taxon>Cerasicoccus</taxon>
    </lineage>
</organism>
<dbReference type="GO" id="GO:0003954">
    <property type="term" value="F:NADH dehydrogenase activity"/>
    <property type="evidence" value="ECO:0007669"/>
    <property type="project" value="TreeGrafter"/>
</dbReference>
<evidence type="ECO:0000313" key="7">
    <source>
        <dbReference type="EMBL" id="GHC12355.1"/>
    </source>
</evidence>
<proteinExistence type="inferred from homology"/>
<dbReference type="GO" id="GO:0016655">
    <property type="term" value="F:oxidoreductase activity, acting on NAD(P)H, quinone or similar compound as acceptor"/>
    <property type="evidence" value="ECO:0007669"/>
    <property type="project" value="UniProtKB-UniRule"/>
</dbReference>
<dbReference type="InterPro" id="IPR018086">
    <property type="entry name" value="NADH_UbQ_OxRdtase_su1_CS"/>
</dbReference>
<evidence type="ECO:0000256" key="6">
    <source>
        <dbReference type="RuleBase" id="RU000471"/>
    </source>
</evidence>
<feature type="transmembrane region" description="Helical" evidence="5">
    <location>
        <begin position="12"/>
        <end position="32"/>
    </location>
</feature>
<feature type="transmembrane region" description="Helical" evidence="5">
    <location>
        <begin position="270"/>
        <end position="291"/>
    </location>
</feature>
<dbReference type="PANTHER" id="PTHR11432">
    <property type="entry name" value="NADH DEHYDROGENASE SUBUNIT 1"/>
    <property type="match status" value="1"/>
</dbReference>
<dbReference type="AlphaFoldDB" id="A0A8J3DIN9"/>
<evidence type="ECO:0000313" key="8">
    <source>
        <dbReference type="Proteomes" id="UP000642829"/>
    </source>
</evidence>
<keyword evidence="3 5" id="KW-1133">Transmembrane helix</keyword>
<dbReference type="RefSeq" id="WP_189517159.1">
    <property type="nucleotide sequence ID" value="NZ_BMXG01000028.1"/>
</dbReference>
<feature type="transmembrane region" description="Helical" evidence="5">
    <location>
        <begin position="212"/>
        <end position="233"/>
    </location>
</feature>
<evidence type="ECO:0000256" key="4">
    <source>
        <dbReference type="ARBA" id="ARBA00023136"/>
    </source>
</evidence>
<feature type="transmembrane region" description="Helical" evidence="5">
    <location>
        <begin position="174"/>
        <end position="192"/>
    </location>
</feature>
<gene>
    <name evidence="5 7" type="primary">nuoH</name>
    <name evidence="7" type="ORF">GCM10007047_32170</name>
</gene>
<reference evidence="7" key="1">
    <citation type="journal article" date="2014" name="Int. J. Syst. Evol. Microbiol.">
        <title>Complete genome sequence of Corynebacterium casei LMG S-19264T (=DSM 44701T), isolated from a smear-ripened cheese.</title>
        <authorList>
            <consortium name="US DOE Joint Genome Institute (JGI-PGF)"/>
            <person name="Walter F."/>
            <person name="Albersmeier A."/>
            <person name="Kalinowski J."/>
            <person name="Ruckert C."/>
        </authorList>
    </citation>
    <scope>NUCLEOTIDE SEQUENCE</scope>
    <source>
        <strain evidence="7">KCTC 12870</strain>
    </source>
</reference>
<feature type="transmembrane region" description="Helical" evidence="5">
    <location>
        <begin position="128"/>
        <end position="153"/>
    </location>
</feature>
<dbReference type="PROSITE" id="PS00668">
    <property type="entry name" value="COMPLEX1_ND1_2"/>
    <property type="match status" value="1"/>
</dbReference>
<keyword evidence="2 5" id="KW-0812">Transmembrane</keyword>
<dbReference type="HAMAP" id="MF_01350">
    <property type="entry name" value="NDH1_NuoH"/>
    <property type="match status" value="1"/>
</dbReference>
<feature type="transmembrane region" description="Helical" evidence="5">
    <location>
        <begin position="354"/>
        <end position="379"/>
    </location>
</feature>
<comment type="function">
    <text evidence="5">NDH-1 shuttles electrons from NADH, via FMN and iron-sulfur (Fe-S) centers, to quinones in the respiratory chain. The immediate electron acceptor for the enzyme in this species is believed to be ubiquinone. Couples the redox reaction to proton translocation (for every two electrons transferred, four hydrogen ions are translocated across the cytoplasmic membrane), and thus conserves the redox energy in a proton gradient. This subunit may bind ubiquinone.</text>
</comment>
<dbReference type="GO" id="GO:0048038">
    <property type="term" value="F:quinone binding"/>
    <property type="evidence" value="ECO:0007669"/>
    <property type="project" value="UniProtKB-KW"/>
</dbReference>
<keyword evidence="5" id="KW-0874">Quinone</keyword>
<comment type="catalytic activity">
    <reaction evidence="5">
        <text>a quinone + NADH + 5 H(+)(in) = a quinol + NAD(+) + 4 H(+)(out)</text>
        <dbReference type="Rhea" id="RHEA:57888"/>
        <dbReference type="ChEBI" id="CHEBI:15378"/>
        <dbReference type="ChEBI" id="CHEBI:24646"/>
        <dbReference type="ChEBI" id="CHEBI:57540"/>
        <dbReference type="ChEBI" id="CHEBI:57945"/>
        <dbReference type="ChEBI" id="CHEBI:132124"/>
    </reaction>
</comment>
<feature type="transmembrane region" description="Helical" evidence="5">
    <location>
        <begin position="311"/>
        <end position="334"/>
    </location>
</feature>
<keyword evidence="5" id="KW-1278">Translocase</keyword>
<feature type="transmembrane region" description="Helical" evidence="5">
    <location>
        <begin position="94"/>
        <end position="116"/>
    </location>
</feature>
<comment type="subcellular location">
    <subcellularLocation>
        <location evidence="5 6">Cell membrane</location>
        <topology evidence="5 6">Multi-pass membrane protein</topology>
    </subcellularLocation>
    <subcellularLocation>
        <location evidence="1">Membrane</location>
        <topology evidence="1">Multi-pass membrane protein</topology>
    </subcellularLocation>
</comment>
<dbReference type="PANTHER" id="PTHR11432:SF3">
    <property type="entry name" value="NADH-UBIQUINONE OXIDOREDUCTASE CHAIN 1"/>
    <property type="match status" value="1"/>
</dbReference>
<evidence type="ECO:0000256" key="5">
    <source>
        <dbReference type="HAMAP-Rule" id="MF_01350"/>
    </source>
</evidence>
<evidence type="ECO:0000256" key="2">
    <source>
        <dbReference type="ARBA" id="ARBA00022692"/>
    </source>
</evidence>
<protein>
    <recommendedName>
        <fullName evidence="5">NADH-quinone oxidoreductase subunit H</fullName>
        <ecNumber evidence="5">7.1.1.-</ecNumber>
    </recommendedName>
    <alternativeName>
        <fullName evidence="5">NADH dehydrogenase I subunit H</fullName>
    </alternativeName>
    <alternativeName>
        <fullName evidence="5">NDH-1 subunit H</fullName>
    </alternativeName>
</protein>
<sequence length="387" mass="42832">MPPELIADILWKVLFAVIFVVVIMTFAAYSVLAERKVASWIQGRVGPNRTALPGLSAIPVIGPHLVKMGIWQPLADGVKFLFKEDPIPGHVNKLYYCLAPAIALIPALTTMVVLPVGQYTVDGIAHPIVLANIDIGILFILAVSSLGVYGIVIGGWAANSKYPYFGGIRSSAQMISYELAMGMSILPVFMWANGTEPGLGGLSLFNVVTSQQAMWLGVWMPVPAFIFLTALFAETNRLPFDMPESETELVGGFHTEYGSFKFGLFFVGEYAHMVIGSAVFTILFLGGWNFLPDFGIDGLEWLSDPWSRMGWFGSVLSVLYFIAKTMFFVFFFMWVRWTLPRFRYDQVMNLGWKYLVPAALACIFIYALIIGLIDIAFAVEETPAIVQ</sequence>
<dbReference type="Pfam" id="PF00146">
    <property type="entry name" value="NADHdh"/>
    <property type="match status" value="1"/>
</dbReference>
<evidence type="ECO:0000256" key="3">
    <source>
        <dbReference type="ARBA" id="ARBA00022989"/>
    </source>
</evidence>
<name>A0A8J3DIN9_9BACT</name>
<dbReference type="EMBL" id="BMXG01000028">
    <property type="protein sequence ID" value="GHC12355.1"/>
    <property type="molecule type" value="Genomic_DNA"/>
</dbReference>
<keyword evidence="5" id="KW-0830">Ubiquinone</keyword>
<comment type="subunit">
    <text evidence="5">NDH-1 is composed of 14 different subunits. Subunits NuoA, H, J, K, L, M, N constitute the membrane sector of the complex.</text>
</comment>
<dbReference type="EC" id="7.1.1.-" evidence="5"/>
<comment type="similarity">
    <text evidence="5 6">Belongs to the complex I subunit 1 family.</text>
</comment>